<sequence length="83" mass="9509">MRDLVLSYQTSAVRFIVPELVPNHLPEMTCFRLDECDCLSYGTDEEKVRTLLHGVRKDNLAATNSPISLLSELMYGSKFVHRH</sequence>
<evidence type="ECO:0000313" key="1">
    <source>
        <dbReference type="EMBL" id="CAG9944860.1"/>
    </source>
</evidence>
<reference evidence="1" key="2">
    <citation type="submission" date="2021-10" db="EMBL/GenBank/DDBJ databases">
        <authorList>
            <person name="Piombo E."/>
        </authorList>
    </citation>
    <scope>NUCLEOTIDE SEQUENCE</scope>
</reference>
<reference evidence="1" key="1">
    <citation type="submission" date="2020-04" db="EMBL/GenBank/DDBJ databases">
        <authorList>
            <person name="Broberg M."/>
        </authorList>
    </citation>
    <scope>NUCLEOTIDE SEQUENCE</scope>
</reference>
<comment type="caution">
    <text evidence="1">The sequence shown here is derived from an EMBL/GenBank/DDBJ whole genome shotgun (WGS) entry which is preliminary data.</text>
</comment>
<name>A0ACA9TV80_BIOOC</name>
<evidence type="ECO:0000313" key="2">
    <source>
        <dbReference type="Proteomes" id="UP000836387"/>
    </source>
</evidence>
<dbReference type="EMBL" id="CADEHS020000008">
    <property type="protein sequence ID" value="CAG9944860.1"/>
    <property type="molecule type" value="Genomic_DNA"/>
</dbReference>
<accession>A0ACA9TV80</accession>
<gene>
    <name evidence="1" type="ORF">CRV2_00010953</name>
</gene>
<keyword evidence="2" id="KW-1185">Reference proteome</keyword>
<organism evidence="1 2">
    <name type="scientific">Clonostachys rosea f. rosea IK726</name>
    <dbReference type="NCBI Taxonomy" id="1349383"/>
    <lineage>
        <taxon>Eukaryota</taxon>
        <taxon>Fungi</taxon>
        <taxon>Dikarya</taxon>
        <taxon>Ascomycota</taxon>
        <taxon>Pezizomycotina</taxon>
        <taxon>Sordariomycetes</taxon>
        <taxon>Hypocreomycetidae</taxon>
        <taxon>Hypocreales</taxon>
        <taxon>Bionectriaceae</taxon>
        <taxon>Clonostachys</taxon>
    </lineage>
</organism>
<protein>
    <submittedName>
        <fullName evidence="1">Uncharacterized protein</fullName>
    </submittedName>
</protein>
<dbReference type="Proteomes" id="UP000836387">
    <property type="component" value="Unassembled WGS sequence"/>
</dbReference>
<proteinExistence type="predicted"/>